<organism evidence="1 2">
    <name type="scientific">Linderina macrospora</name>
    <dbReference type="NCBI Taxonomy" id="4868"/>
    <lineage>
        <taxon>Eukaryota</taxon>
        <taxon>Fungi</taxon>
        <taxon>Fungi incertae sedis</taxon>
        <taxon>Zoopagomycota</taxon>
        <taxon>Kickxellomycotina</taxon>
        <taxon>Kickxellomycetes</taxon>
        <taxon>Kickxellales</taxon>
        <taxon>Kickxellaceae</taxon>
        <taxon>Linderina</taxon>
    </lineage>
</organism>
<protein>
    <submittedName>
        <fullName evidence="1">Uncharacterized protein</fullName>
    </submittedName>
</protein>
<name>A0ACC1J390_9FUNG</name>
<comment type="caution">
    <text evidence="1">The sequence shown here is derived from an EMBL/GenBank/DDBJ whole genome shotgun (WGS) entry which is preliminary data.</text>
</comment>
<reference evidence="1" key="1">
    <citation type="submission" date="2022-07" db="EMBL/GenBank/DDBJ databases">
        <title>Phylogenomic reconstructions and comparative analyses of Kickxellomycotina fungi.</title>
        <authorList>
            <person name="Reynolds N.K."/>
            <person name="Stajich J.E."/>
            <person name="Barry K."/>
            <person name="Grigoriev I.V."/>
            <person name="Crous P."/>
            <person name="Smith M.E."/>
        </authorList>
    </citation>
    <scope>NUCLEOTIDE SEQUENCE</scope>
    <source>
        <strain evidence="1">NRRL 5244</strain>
    </source>
</reference>
<proteinExistence type="predicted"/>
<evidence type="ECO:0000313" key="2">
    <source>
        <dbReference type="Proteomes" id="UP001150603"/>
    </source>
</evidence>
<evidence type="ECO:0000313" key="1">
    <source>
        <dbReference type="EMBL" id="KAJ1936012.1"/>
    </source>
</evidence>
<dbReference type="Proteomes" id="UP001150603">
    <property type="component" value="Unassembled WGS sequence"/>
</dbReference>
<accession>A0ACC1J390</accession>
<keyword evidence="2" id="KW-1185">Reference proteome</keyword>
<gene>
    <name evidence="1" type="ORF">FBU59_005194</name>
</gene>
<dbReference type="EMBL" id="JANBPW010004035">
    <property type="protein sequence ID" value="KAJ1936012.1"/>
    <property type="molecule type" value="Genomic_DNA"/>
</dbReference>
<sequence>MLSLDSEVDIDIMGIYRCRDCDHASLDQQQRQQVTAADAEATDAGGGMEVCMGDETGSVSLSDWVPYWFIARNRDVDATPAKFLRSISRFVQHAPVGDIDLRTSSIGIGTIRHLGSSSREIRLAAKDAILAYSRGHAPSETAQVAAVRRSNRSETMQELVKLSRSFQEPSIIEETLQLVAGGVGCACKFQEPTLGQAVSFLVKYYCRDNIFFRA</sequence>
<feature type="non-terminal residue" evidence="1">
    <location>
        <position position="214"/>
    </location>
</feature>